<sequence length="182" mass="20450">MIPTPTSDNSERLKQLNKMNQGQFNYMTSLAKTPSRQDYQGAVNAGMYLASNLVGNNETKIVNEGSEMRNGIKGNISTNDKDKTTKLLQARPFATTANLSKGMVPDMENDPNNRIGKNTRQFKKNLDLAGVEINRFIPLVPEVQRSIDYREAHINPVYWTRGGTSTRNFVRNSDYNKSCGNK</sequence>
<dbReference type="EMBL" id="MN740346">
    <property type="protein sequence ID" value="QHU01643.1"/>
    <property type="molecule type" value="Genomic_DNA"/>
</dbReference>
<reference evidence="1" key="1">
    <citation type="journal article" date="2020" name="Nature">
        <title>Giant virus diversity and host interactions through global metagenomics.</title>
        <authorList>
            <person name="Schulz F."/>
            <person name="Roux S."/>
            <person name="Paez-Espino D."/>
            <person name="Jungbluth S."/>
            <person name="Walsh D.A."/>
            <person name="Denef V.J."/>
            <person name="McMahon K.D."/>
            <person name="Konstantinidis K.T."/>
            <person name="Eloe-Fadrosh E.A."/>
            <person name="Kyrpides N.C."/>
            <person name="Woyke T."/>
        </authorList>
    </citation>
    <scope>NUCLEOTIDE SEQUENCE</scope>
    <source>
        <strain evidence="1">GVMAG-M-3300025874-2</strain>
    </source>
</reference>
<proteinExistence type="predicted"/>
<dbReference type="AlphaFoldDB" id="A0A6C0J8Q3"/>
<name>A0A6C0J8Q3_9ZZZZ</name>
<accession>A0A6C0J8Q3</accession>
<protein>
    <submittedName>
        <fullName evidence="1">Uncharacterized protein</fullName>
    </submittedName>
</protein>
<evidence type="ECO:0000313" key="1">
    <source>
        <dbReference type="EMBL" id="QHU01643.1"/>
    </source>
</evidence>
<organism evidence="1">
    <name type="scientific">viral metagenome</name>
    <dbReference type="NCBI Taxonomy" id="1070528"/>
    <lineage>
        <taxon>unclassified sequences</taxon>
        <taxon>metagenomes</taxon>
        <taxon>organismal metagenomes</taxon>
    </lineage>
</organism>